<organism evidence="2 3">
    <name type="scientific">Naegleria fowleri</name>
    <name type="common">Brain eating amoeba</name>
    <dbReference type="NCBI Taxonomy" id="5763"/>
    <lineage>
        <taxon>Eukaryota</taxon>
        <taxon>Discoba</taxon>
        <taxon>Heterolobosea</taxon>
        <taxon>Tetramitia</taxon>
        <taxon>Eutetramitia</taxon>
        <taxon>Vahlkampfiidae</taxon>
        <taxon>Naegleria</taxon>
    </lineage>
</organism>
<feature type="compositionally biased region" description="Polar residues" evidence="1">
    <location>
        <begin position="9"/>
        <end position="25"/>
    </location>
</feature>
<proteinExistence type="predicted"/>
<evidence type="ECO:0000313" key="3">
    <source>
        <dbReference type="Proteomes" id="UP000444721"/>
    </source>
</evidence>
<name>A0A6A5BZJ8_NAEFO</name>
<dbReference type="RefSeq" id="XP_044565559.1">
    <property type="nucleotide sequence ID" value="XM_044703175.1"/>
</dbReference>
<feature type="compositionally biased region" description="Acidic residues" evidence="1">
    <location>
        <begin position="62"/>
        <end position="71"/>
    </location>
</feature>
<accession>A0A6A5BZJ8</accession>
<dbReference type="EMBL" id="VFQX01000016">
    <property type="protein sequence ID" value="KAF0980846.1"/>
    <property type="molecule type" value="Genomic_DNA"/>
</dbReference>
<dbReference type="Proteomes" id="UP000444721">
    <property type="component" value="Unassembled WGS sequence"/>
</dbReference>
<feature type="compositionally biased region" description="Basic and acidic residues" evidence="1">
    <location>
        <begin position="31"/>
        <end position="40"/>
    </location>
</feature>
<feature type="compositionally biased region" description="Low complexity" evidence="1">
    <location>
        <begin position="72"/>
        <end position="82"/>
    </location>
</feature>
<dbReference type="OrthoDB" id="10378687at2759"/>
<dbReference type="GeneID" id="68119849"/>
<feature type="region of interest" description="Disordered" evidence="1">
    <location>
        <begin position="1"/>
        <end position="82"/>
    </location>
</feature>
<feature type="compositionally biased region" description="Polar residues" evidence="1">
    <location>
        <begin position="44"/>
        <end position="55"/>
    </location>
</feature>
<dbReference type="VEuPathDB" id="AmoebaDB:NF0129520"/>
<sequence>MKRNPPPSCTTDAIATTMTQESSPPSLKHVHLVEKIHQEATADDAQSASLNMGSTSLSHGFDEDDDDDDNSSMDSLSSDASASSIGQLYNQRNNHATMMTQNVCADSYSTLPPMQNVFYLGATHLYGNTNNMTSGEYPSVLSLSVQEDPSFLNSFYDDGYCRPFKLRVKINDLSEKLPEGIYTGLVDSMTLLTLTKPYSMLSTKVTVREGTNNEVIGQVSKDLFKRNFSVKSTVSNKILYKIVQEKNNNATMYGSPSTENYSIYEQKEKIGMIMVKKGKEFRLDVPPSLTPEDKALLLSAMILIVFTYYEDAKSQTFFAKNCKKKQYTHYVPPNFNKNEDGGFYGSKNERSTHATCGYQQSKIDDLIPESNRYL</sequence>
<dbReference type="AlphaFoldDB" id="A0A6A5BZJ8"/>
<comment type="caution">
    <text evidence="2">The sequence shown here is derived from an EMBL/GenBank/DDBJ whole genome shotgun (WGS) entry which is preliminary data.</text>
</comment>
<protein>
    <submittedName>
        <fullName evidence="2">Uncharacterized protein</fullName>
    </submittedName>
</protein>
<gene>
    <name evidence="2" type="ORF">FDP41_012634</name>
</gene>
<dbReference type="VEuPathDB" id="AmoebaDB:NfTy_037920"/>
<evidence type="ECO:0000256" key="1">
    <source>
        <dbReference type="SAM" id="MobiDB-lite"/>
    </source>
</evidence>
<evidence type="ECO:0000313" key="2">
    <source>
        <dbReference type="EMBL" id="KAF0980846.1"/>
    </source>
</evidence>
<keyword evidence="3" id="KW-1185">Reference proteome</keyword>
<dbReference type="VEuPathDB" id="AmoebaDB:FDP41_012634"/>
<reference evidence="2 3" key="1">
    <citation type="journal article" date="2019" name="Sci. Rep.">
        <title>Nanopore sequencing improves the draft genome of the human pathogenic amoeba Naegleria fowleri.</title>
        <authorList>
            <person name="Liechti N."/>
            <person name="Schurch N."/>
            <person name="Bruggmann R."/>
            <person name="Wittwer M."/>
        </authorList>
    </citation>
    <scope>NUCLEOTIDE SEQUENCE [LARGE SCALE GENOMIC DNA]</scope>
    <source>
        <strain evidence="2 3">ATCC 30894</strain>
    </source>
</reference>